<gene>
    <name evidence="9" type="ORF">A6A05_00255</name>
</gene>
<feature type="transmembrane region" description="Helical" evidence="8">
    <location>
        <begin position="456"/>
        <end position="480"/>
    </location>
</feature>
<feature type="transmembrane region" description="Helical" evidence="8">
    <location>
        <begin position="195"/>
        <end position="213"/>
    </location>
</feature>
<dbReference type="PANTHER" id="PTHR33908">
    <property type="entry name" value="MANNOSYLTRANSFERASE YKCB-RELATED"/>
    <property type="match status" value="1"/>
</dbReference>
<evidence type="ECO:0000313" key="9">
    <source>
        <dbReference type="EMBL" id="OAN55026.1"/>
    </source>
</evidence>
<dbReference type="AlphaFoldDB" id="A0A178MWA3"/>
<evidence type="ECO:0000313" key="10">
    <source>
        <dbReference type="Proteomes" id="UP000078543"/>
    </source>
</evidence>
<keyword evidence="5 8" id="KW-0812">Transmembrane</keyword>
<feature type="transmembrane region" description="Helical" evidence="8">
    <location>
        <begin position="374"/>
        <end position="391"/>
    </location>
</feature>
<reference evidence="9 10" key="1">
    <citation type="submission" date="2016-04" db="EMBL/GenBank/DDBJ databases">
        <title>Draft genome sequence of freshwater magnetotactic bacteria Magnetospirillum marisnigri SP-1 and Magnetospirillum moscoviense BB-1.</title>
        <authorList>
            <person name="Koziaeva V."/>
            <person name="Dziuba M.V."/>
            <person name="Ivanov T.M."/>
            <person name="Kuznetsov B."/>
            <person name="Grouzdev D.S."/>
        </authorList>
    </citation>
    <scope>NUCLEOTIDE SEQUENCE [LARGE SCALE GENOMIC DNA]</scope>
    <source>
        <strain evidence="9 10">BB-1</strain>
    </source>
</reference>
<feature type="transmembrane region" description="Helical" evidence="8">
    <location>
        <begin position="426"/>
        <end position="444"/>
    </location>
</feature>
<evidence type="ECO:0000256" key="5">
    <source>
        <dbReference type="ARBA" id="ARBA00022692"/>
    </source>
</evidence>
<comment type="caution">
    <text evidence="9">The sequence shown here is derived from an EMBL/GenBank/DDBJ whole genome shotgun (WGS) entry which is preliminary data.</text>
</comment>
<keyword evidence="6 8" id="KW-1133">Transmembrane helix</keyword>
<protein>
    <recommendedName>
        <fullName evidence="11">Glycosyltransferase RgtA/B/C/D-like domain-containing protein</fullName>
    </recommendedName>
</protein>
<dbReference type="GO" id="GO:0009103">
    <property type="term" value="P:lipopolysaccharide biosynthetic process"/>
    <property type="evidence" value="ECO:0007669"/>
    <property type="project" value="UniProtKB-ARBA"/>
</dbReference>
<evidence type="ECO:0000256" key="3">
    <source>
        <dbReference type="ARBA" id="ARBA00022676"/>
    </source>
</evidence>
<dbReference type="InterPro" id="IPR050297">
    <property type="entry name" value="LipidA_mod_glycosyltrf_83"/>
</dbReference>
<feature type="transmembrane region" description="Helical" evidence="8">
    <location>
        <begin position="247"/>
        <end position="273"/>
    </location>
</feature>
<feature type="transmembrane region" description="Helical" evidence="8">
    <location>
        <begin position="285"/>
        <end position="302"/>
    </location>
</feature>
<dbReference type="PANTHER" id="PTHR33908:SF11">
    <property type="entry name" value="MEMBRANE PROTEIN"/>
    <property type="match status" value="1"/>
</dbReference>
<feature type="transmembrane region" description="Helical" evidence="8">
    <location>
        <begin position="169"/>
        <end position="188"/>
    </location>
</feature>
<dbReference type="GO" id="GO:0016763">
    <property type="term" value="F:pentosyltransferase activity"/>
    <property type="evidence" value="ECO:0007669"/>
    <property type="project" value="TreeGrafter"/>
</dbReference>
<evidence type="ECO:0000256" key="2">
    <source>
        <dbReference type="ARBA" id="ARBA00022475"/>
    </source>
</evidence>
<feature type="transmembrane region" description="Helical" evidence="8">
    <location>
        <begin position="96"/>
        <end position="114"/>
    </location>
</feature>
<dbReference type="RefSeq" id="WP_068498065.1">
    <property type="nucleotide sequence ID" value="NZ_LWQU01000104.1"/>
</dbReference>
<proteinExistence type="predicted"/>
<keyword evidence="2" id="KW-1003">Cell membrane</keyword>
<dbReference type="STRING" id="1437059.A6A05_00255"/>
<feature type="transmembrane region" description="Helical" evidence="8">
    <location>
        <begin position="34"/>
        <end position="58"/>
    </location>
</feature>
<comment type="subcellular location">
    <subcellularLocation>
        <location evidence="1">Cell membrane</location>
        <topology evidence="1">Multi-pass membrane protein</topology>
    </subcellularLocation>
</comment>
<feature type="transmembrane region" description="Helical" evidence="8">
    <location>
        <begin position="403"/>
        <end position="420"/>
    </location>
</feature>
<keyword evidence="3" id="KW-0328">Glycosyltransferase</keyword>
<dbReference type="OrthoDB" id="7325482at2"/>
<evidence type="ECO:0000256" key="4">
    <source>
        <dbReference type="ARBA" id="ARBA00022679"/>
    </source>
</evidence>
<evidence type="ECO:0008006" key="11">
    <source>
        <dbReference type="Google" id="ProtNLM"/>
    </source>
</evidence>
<name>A0A178MWA3_9PROT</name>
<accession>A0A178MWA3</accession>
<evidence type="ECO:0000256" key="8">
    <source>
        <dbReference type="SAM" id="Phobius"/>
    </source>
</evidence>
<feature type="transmembrane region" description="Helical" evidence="8">
    <location>
        <begin position="6"/>
        <end position="27"/>
    </location>
</feature>
<evidence type="ECO:0000256" key="7">
    <source>
        <dbReference type="ARBA" id="ARBA00023136"/>
    </source>
</evidence>
<dbReference type="Proteomes" id="UP000078543">
    <property type="component" value="Unassembled WGS sequence"/>
</dbReference>
<organism evidence="9 10">
    <name type="scientific">Magnetospirillum moscoviense</name>
    <dbReference type="NCBI Taxonomy" id="1437059"/>
    <lineage>
        <taxon>Bacteria</taxon>
        <taxon>Pseudomonadati</taxon>
        <taxon>Pseudomonadota</taxon>
        <taxon>Alphaproteobacteria</taxon>
        <taxon>Rhodospirillales</taxon>
        <taxon>Rhodospirillaceae</taxon>
        <taxon>Magnetospirillum</taxon>
    </lineage>
</organism>
<keyword evidence="10" id="KW-1185">Reference proteome</keyword>
<evidence type="ECO:0000256" key="1">
    <source>
        <dbReference type="ARBA" id="ARBA00004651"/>
    </source>
</evidence>
<evidence type="ECO:0000256" key="6">
    <source>
        <dbReference type="ARBA" id="ARBA00022989"/>
    </source>
</evidence>
<dbReference type="GO" id="GO:0005886">
    <property type="term" value="C:plasma membrane"/>
    <property type="evidence" value="ECO:0007669"/>
    <property type="project" value="UniProtKB-SubCell"/>
</dbReference>
<keyword evidence="4" id="KW-0808">Transferase</keyword>
<sequence>MIGVPAALLLNLSACFGGGALLLRLLGLTPGMPAALAAVLAFPLGLGLVGWLVFFLAWQGWLHAAILISILLGLSVGVVALPRPVRVVSFTAPERLLALVLLVVVALYVVVALGPPADADTLAYHFARPRQILADGRLILVPRAIDGVTQLLVQMAYLPALALGGERALTLWAMVTGLMPVALVAVLAGGWLPRAWCLALAAALLSMPAWMFGASGGQVETRLAGFAVLAAYAVARAWREPGWRWELLAGLAAGFYAGGKTLGLLLIAATGLVLLARRRFAPRAVLGYGVAAALAGGQWYLWNWSQTGDPVFPMAFGALGLADGPLWSAAHHDIFRSLFFPAENPETPGIGLALAYPVRAILGWGPAMWEAGRSGPGPLLLILAPFAVAGLIRHRDRLTTSPLTPMVAIALLFYLAWIMTASSQRIRHLVPVLPLLALGAMVAAERGAGWLGVKRPMVAGLALLVLVQMAGQGVFAAAYLRHLVSVESREDFLERAVAGYPLARWLNGHLGRDDKVMLSERQLSYHLNVPYYIASEILQARIDMRRSGADPAARWSQMRSLGITHIAGEEVPADGRPVSAWQQLTADLTAKGCARREAEVSWRWVFSRALPGLGSAETRTLILALTPATCLYGR</sequence>
<feature type="transmembrane region" description="Helical" evidence="8">
    <location>
        <begin position="64"/>
        <end position="84"/>
    </location>
</feature>
<keyword evidence="7 8" id="KW-0472">Membrane</keyword>
<dbReference type="EMBL" id="LWQU01000104">
    <property type="protein sequence ID" value="OAN55026.1"/>
    <property type="molecule type" value="Genomic_DNA"/>
</dbReference>